<evidence type="ECO:0000259" key="1">
    <source>
        <dbReference type="Pfam" id="PF00535"/>
    </source>
</evidence>
<feature type="domain" description="Glycosyltransferase 2-like" evidence="1">
    <location>
        <begin position="6"/>
        <end position="133"/>
    </location>
</feature>
<dbReference type="Pfam" id="PF00535">
    <property type="entry name" value="Glycos_transf_2"/>
    <property type="match status" value="1"/>
</dbReference>
<dbReference type="PANTHER" id="PTHR22916:SF3">
    <property type="entry name" value="UDP-GLCNAC:BETAGAL BETA-1,3-N-ACETYLGLUCOSAMINYLTRANSFERASE-LIKE PROTEIN 1"/>
    <property type="match status" value="1"/>
</dbReference>
<dbReference type="Proteomes" id="UP000501830">
    <property type="component" value="Chromosome"/>
</dbReference>
<proteinExistence type="predicted"/>
<dbReference type="GO" id="GO:0016758">
    <property type="term" value="F:hexosyltransferase activity"/>
    <property type="evidence" value="ECO:0007669"/>
    <property type="project" value="UniProtKB-ARBA"/>
</dbReference>
<reference evidence="2 3" key="1">
    <citation type="journal article" date="2017" name="Int. J. Syst. Evol. Microbiol.">
        <title>Jeotgalibaca porci sp. nov. and Jeotgalibaca arthritidis sp. nov., isolated from pigs, and emended description of the genus Jeotgalibaca.</title>
        <authorList>
            <person name="Zamora L."/>
            <person name="Perez-Sancho M."/>
            <person name="Dominguez L."/>
            <person name="Fernandez-Garayzabal J.F."/>
            <person name="Vela A.I."/>
        </authorList>
    </citation>
    <scope>NUCLEOTIDE SEQUENCE [LARGE SCALE GENOMIC DNA]</scope>
    <source>
        <strain evidence="2 3">CCUG 69148</strain>
    </source>
</reference>
<accession>A0A6G7WKH0</accession>
<evidence type="ECO:0000313" key="3">
    <source>
        <dbReference type="Proteomes" id="UP000501830"/>
    </source>
</evidence>
<dbReference type="AlphaFoldDB" id="A0A6G7WKH0"/>
<protein>
    <submittedName>
        <fullName evidence="2">Glycosyltransferase family 2 protein</fullName>
    </submittedName>
</protein>
<dbReference type="EMBL" id="CP049889">
    <property type="protein sequence ID" value="QIK52681.1"/>
    <property type="molecule type" value="Genomic_DNA"/>
</dbReference>
<dbReference type="Gene3D" id="3.90.550.10">
    <property type="entry name" value="Spore Coat Polysaccharide Biosynthesis Protein SpsA, Chain A"/>
    <property type="match status" value="1"/>
</dbReference>
<dbReference type="KEGG" id="jpo:G7058_04960"/>
<name>A0A6G7WKH0_9LACT</name>
<dbReference type="PANTHER" id="PTHR22916">
    <property type="entry name" value="GLYCOSYLTRANSFERASE"/>
    <property type="match status" value="1"/>
</dbReference>
<organism evidence="2 3">
    <name type="scientific">Jeotgalibaca porci</name>
    <dbReference type="NCBI Taxonomy" id="1868793"/>
    <lineage>
        <taxon>Bacteria</taxon>
        <taxon>Bacillati</taxon>
        <taxon>Bacillota</taxon>
        <taxon>Bacilli</taxon>
        <taxon>Lactobacillales</taxon>
        <taxon>Carnobacteriaceae</taxon>
        <taxon>Jeotgalibaca</taxon>
    </lineage>
</organism>
<evidence type="ECO:0000313" key="2">
    <source>
        <dbReference type="EMBL" id="QIK52681.1"/>
    </source>
</evidence>
<dbReference type="InterPro" id="IPR029044">
    <property type="entry name" value="Nucleotide-diphossugar_trans"/>
</dbReference>
<keyword evidence="3" id="KW-1185">Reference proteome</keyword>
<keyword evidence="2" id="KW-0808">Transferase</keyword>
<gene>
    <name evidence="2" type="ORF">G7058_04960</name>
</gene>
<sequence length="244" mass="28552">MDGKVSIITPTYNSEKFVLNTIHSVLNQTYTNWEMLIVDDCSTDRTVELVNGLNEPRIKLILQENNCGAAMARNRAIEEADGEFFAFLDSDDSWRIDKLEKQIHFMRENNYDFTSTHYEHVNEEGISTGTITKARERLDYNGLLKYCPGNSTVIYNAKNLGVFFIPDIKRRNDFVMWLQVIKKAKYNYGLLEPLTYYQVREGSLSSNKKTLIKYQWRVYREIEKLSLVKSLYLLLHKIFSVVMK</sequence>
<dbReference type="CDD" id="cd00761">
    <property type="entry name" value="Glyco_tranf_GTA_type"/>
    <property type="match status" value="1"/>
</dbReference>
<dbReference type="SUPFAM" id="SSF53448">
    <property type="entry name" value="Nucleotide-diphospho-sugar transferases"/>
    <property type="match status" value="1"/>
</dbReference>
<dbReference type="InterPro" id="IPR001173">
    <property type="entry name" value="Glyco_trans_2-like"/>
</dbReference>